<reference evidence="1" key="3">
    <citation type="submission" date="2022-06" db="UniProtKB">
        <authorList>
            <consortium name="EnsemblPlants"/>
        </authorList>
    </citation>
    <scope>IDENTIFICATION</scope>
</reference>
<reference evidence="1" key="2">
    <citation type="submission" date="2018-03" db="EMBL/GenBank/DDBJ databases">
        <title>The Triticum urartu genome reveals the dynamic nature of wheat genome evolution.</title>
        <authorList>
            <person name="Ling H."/>
            <person name="Ma B."/>
            <person name="Shi X."/>
            <person name="Liu H."/>
            <person name="Dong L."/>
            <person name="Sun H."/>
            <person name="Cao Y."/>
            <person name="Gao Q."/>
            <person name="Zheng S."/>
            <person name="Li Y."/>
            <person name="Yu Y."/>
            <person name="Du H."/>
            <person name="Qi M."/>
            <person name="Li Y."/>
            <person name="Yu H."/>
            <person name="Cui Y."/>
            <person name="Wang N."/>
            <person name="Chen C."/>
            <person name="Wu H."/>
            <person name="Zhao Y."/>
            <person name="Zhang J."/>
            <person name="Li Y."/>
            <person name="Zhou W."/>
            <person name="Zhang B."/>
            <person name="Hu W."/>
            <person name="Eijk M."/>
            <person name="Tang J."/>
            <person name="Witsenboer H."/>
            <person name="Zhao S."/>
            <person name="Li Z."/>
            <person name="Zhang A."/>
            <person name="Wang D."/>
            <person name="Liang C."/>
        </authorList>
    </citation>
    <scope>NUCLEOTIDE SEQUENCE [LARGE SCALE GENOMIC DNA]</scope>
    <source>
        <strain evidence="1">cv. G1812</strain>
    </source>
</reference>
<dbReference type="AlphaFoldDB" id="A0A8R7K4T5"/>
<name>A0A8R7K4T5_TRIUA</name>
<proteinExistence type="predicted"/>
<organism evidence="1 2">
    <name type="scientific">Triticum urartu</name>
    <name type="common">Red wild einkorn</name>
    <name type="synonym">Crithodium urartu</name>
    <dbReference type="NCBI Taxonomy" id="4572"/>
    <lineage>
        <taxon>Eukaryota</taxon>
        <taxon>Viridiplantae</taxon>
        <taxon>Streptophyta</taxon>
        <taxon>Embryophyta</taxon>
        <taxon>Tracheophyta</taxon>
        <taxon>Spermatophyta</taxon>
        <taxon>Magnoliopsida</taxon>
        <taxon>Liliopsida</taxon>
        <taxon>Poales</taxon>
        <taxon>Poaceae</taxon>
        <taxon>BOP clade</taxon>
        <taxon>Pooideae</taxon>
        <taxon>Triticodae</taxon>
        <taxon>Triticeae</taxon>
        <taxon>Triticinae</taxon>
        <taxon>Triticum</taxon>
    </lineage>
</organism>
<dbReference type="Proteomes" id="UP000015106">
    <property type="component" value="Chromosome 1"/>
</dbReference>
<dbReference type="PANTHER" id="PTHR12111:SF1">
    <property type="entry name" value="SPLICING FACTOR YJU2"/>
    <property type="match status" value="1"/>
</dbReference>
<sequence>MWVVDKENRKQEVGEMGDAMRALENKAMYSKQDMDILAALEEMPSVKSRHVGVSVDQMHEILKHSAHQKEEKTVTELDEEDKELIKSITFRNLEDYVKRIEDDDDNDEDFYIPG</sequence>
<keyword evidence="2" id="KW-1185">Reference proteome</keyword>
<reference evidence="2" key="1">
    <citation type="journal article" date="2013" name="Nature">
        <title>Draft genome of the wheat A-genome progenitor Triticum urartu.</title>
        <authorList>
            <person name="Ling H.Q."/>
            <person name="Zhao S."/>
            <person name="Liu D."/>
            <person name="Wang J."/>
            <person name="Sun H."/>
            <person name="Zhang C."/>
            <person name="Fan H."/>
            <person name="Li D."/>
            <person name="Dong L."/>
            <person name="Tao Y."/>
            <person name="Gao C."/>
            <person name="Wu H."/>
            <person name="Li Y."/>
            <person name="Cui Y."/>
            <person name="Guo X."/>
            <person name="Zheng S."/>
            <person name="Wang B."/>
            <person name="Yu K."/>
            <person name="Liang Q."/>
            <person name="Yang W."/>
            <person name="Lou X."/>
            <person name="Chen J."/>
            <person name="Feng M."/>
            <person name="Jian J."/>
            <person name="Zhang X."/>
            <person name="Luo G."/>
            <person name="Jiang Y."/>
            <person name="Liu J."/>
            <person name="Wang Z."/>
            <person name="Sha Y."/>
            <person name="Zhang B."/>
            <person name="Wu H."/>
            <person name="Tang D."/>
            <person name="Shen Q."/>
            <person name="Xue P."/>
            <person name="Zou S."/>
            <person name="Wang X."/>
            <person name="Liu X."/>
            <person name="Wang F."/>
            <person name="Yang Y."/>
            <person name="An X."/>
            <person name="Dong Z."/>
            <person name="Zhang K."/>
            <person name="Zhang X."/>
            <person name="Luo M.C."/>
            <person name="Dvorak J."/>
            <person name="Tong Y."/>
            <person name="Wang J."/>
            <person name="Yang H."/>
            <person name="Li Z."/>
            <person name="Wang D."/>
            <person name="Zhang A."/>
            <person name="Wang J."/>
        </authorList>
    </citation>
    <scope>NUCLEOTIDE SEQUENCE</scope>
    <source>
        <strain evidence="2">cv. G1812</strain>
    </source>
</reference>
<dbReference type="EnsemblPlants" id="TuG1812G0100004281.01.T01">
    <property type="protein sequence ID" value="TuG1812G0100004281.01.T01"/>
    <property type="gene ID" value="TuG1812G0100004281.01"/>
</dbReference>
<dbReference type="PANTHER" id="PTHR12111">
    <property type="entry name" value="SPLICING FACTOR YJU2"/>
    <property type="match status" value="1"/>
</dbReference>
<dbReference type="GO" id="GO:0000398">
    <property type="term" value="P:mRNA splicing, via spliceosome"/>
    <property type="evidence" value="ECO:0007669"/>
    <property type="project" value="InterPro"/>
</dbReference>
<dbReference type="Pfam" id="PF04502">
    <property type="entry name" value="Saf4_Yju2"/>
    <property type="match status" value="1"/>
</dbReference>
<evidence type="ECO:0000313" key="2">
    <source>
        <dbReference type="Proteomes" id="UP000015106"/>
    </source>
</evidence>
<dbReference type="GO" id="GO:0071006">
    <property type="term" value="C:U2-type catalytic step 1 spliceosome"/>
    <property type="evidence" value="ECO:0007669"/>
    <property type="project" value="TreeGrafter"/>
</dbReference>
<dbReference type="InterPro" id="IPR007590">
    <property type="entry name" value="Saf4/Yju2"/>
</dbReference>
<evidence type="ECO:0000313" key="1">
    <source>
        <dbReference type="EnsemblPlants" id="TuG1812G0100004281.01.T01"/>
    </source>
</evidence>
<accession>A0A8R7K4T5</accession>
<protein>
    <submittedName>
        <fullName evidence="1">Uncharacterized protein</fullName>
    </submittedName>
</protein>
<dbReference type="Gramene" id="TuG1812G0100004281.01.T01">
    <property type="protein sequence ID" value="TuG1812G0100004281.01.T01"/>
    <property type="gene ID" value="TuG1812G0100004281.01"/>
</dbReference>